<dbReference type="InterPro" id="IPR003594">
    <property type="entry name" value="HATPase_dom"/>
</dbReference>
<sequence>MKQKINTISEKITLLNKTILDSMAEKDKGAIVKNFTENSIKILGADFGFAWWKFSDSDEYKLAYKSPSTPYNPFLPRNKASHYTAIKTRRPLFKSTIKKEDYGSSNITPYMKSFVIIPIYHKQYIYGSITLCYKKQHNFTEEEITLSQAIGHTTAQAITTHRLLKTDALLREEKSKTEFIANATHELRTPLAVMKGNIDLALIDKKNSKLAHQALEAVDIEIDILSNIFKDLALLTSPKNRKNLINPIDINITNLLEKTIKRLETIAAEKNIEIKIETPENPKHQNIFVLGDEEYLNKLFLNLITNAIAYGKNDGSVFIGISKNKDFVKIKIVDDGMGISKEDLPKIFDRFYRADKAHNSYGNHSGLGLAIVKWITEIHGGMIKVQSIHGKGSIFTVTLPISSQLN</sequence>
<evidence type="ECO:0000256" key="6">
    <source>
        <dbReference type="ARBA" id="ARBA00023012"/>
    </source>
</evidence>
<dbReference type="InterPro" id="IPR004358">
    <property type="entry name" value="Sig_transdc_His_kin-like_C"/>
</dbReference>
<evidence type="ECO:0000256" key="5">
    <source>
        <dbReference type="ARBA" id="ARBA00022777"/>
    </source>
</evidence>
<feature type="domain" description="Histidine kinase" evidence="7">
    <location>
        <begin position="182"/>
        <end position="403"/>
    </location>
</feature>
<dbReference type="CDD" id="cd00075">
    <property type="entry name" value="HATPase"/>
    <property type="match status" value="1"/>
</dbReference>
<dbReference type="SMART" id="SM00387">
    <property type="entry name" value="HATPase_c"/>
    <property type="match status" value="1"/>
</dbReference>
<dbReference type="PROSITE" id="PS50109">
    <property type="entry name" value="HIS_KIN"/>
    <property type="match status" value="1"/>
</dbReference>
<dbReference type="Gene3D" id="3.30.565.10">
    <property type="entry name" value="Histidine kinase-like ATPase, C-terminal domain"/>
    <property type="match status" value="1"/>
</dbReference>
<dbReference type="STRING" id="1801780.A2917_01385"/>
<dbReference type="GO" id="GO:0004721">
    <property type="term" value="F:phosphoprotein phosphatase activity"/>
    <property type="evidence" value="ECO:0007669"/>
    <property type="project" value="TreeGrafter"/>
</dbReference>
<dbReference type="Pfam" id="PF02518">
    <property type="entry name" value="HATPase_c"/>
    <property type="match status" value="1"/>
</dbReference>
<dbReference type="CDD" id="cd00082">
    <property type="entry name" value="HisKA"/>
    <property type="match status" value="1"/>
</dbReference>
<dbReference type="InterPro" id="IPR036890">
    <property type="entry name" value="HATPase_C_sf"/>
</dbReference>
<dbReference type="Gene3D" id="3.30.450.40">
    <property type="match status" value="1"/>
</dbReference>
<dbReference type="PRINTS" id="PR00344">
    <property type="entry name" value="BCTRLSENSOR"/>
</dbReference>
<dbReference type="Proteomes" id="UP000178104">
    <property type="component" value="Unassembled WGS sequence"/>
</dbReference>
<dbReference type="Gene3D" id="1.10.287.130">
    <property type="match status" value="1"/>
</dbReference>
<keyword evidence="4" id="KW-0808">Transferase</keyword>
<evidence type="ECO:0000256" key="2">
    <source>
        <dbReference type="ARBA" id="ARBA00012438"/>
    </source>
</evidence>
<evidence type="ECO:0000256" key="1">
    <source>
        <dbReference type="ARBA" id="ARBA00000085"/>
    </source>
</evidence>
<dbReference type="FunFam" id="3.30.565.10:FF:000006">
    <property type="entry name" value="Sensor histidine kinase WalK"/>
    <property type="match status" value="1"/>
</dbReference>
<dbReference type="EC" id="2.7.13.3" evidence="2"/>
<dbReference type="GO" id="GO:0005886">
    <property type="term" value="C:plasma membrane"/>
    <property type="evidence" value="ECO:0007669"/>
    <property type="project" value="TreeGrafter"/>
</dbReference>
<evidence type="ECO:0000256" key="3">
    <source>
        <dbReference type="ARBA" id="ARBA00022553"/>
    </source>
</evidence>
<dbReference type="InterPro" id="IPR005467">
    <property type="entry name" value="His_kinase_dom"/>
</dbReference>
<organism evidence="8 9">
    <name type="scientific">Candidatus Nomurabacteria bacterium RIFCSPLOWO2_01_FULL_42_17</name>
    <dbReference type="NCBI Taxonomy" id="1801780"/>
    <lineage>
        <taxon>Bacteria</taxon>
        <taxon>Candidatus Nomuraibacteriota</taxon>
    </lineage>
</organism>
<dbReference type="PANTHER" id="PTHR45453:SF1">
    <property type="entry name" value="PHOSPHATE REGULON SENSOR PROTEIN PHOR"/>
    <property type="match status" value="1"/>
</dbReference>
<dbReference type="EMBL" id="MFVE01000008">
    <property type="protein sequence ID" value="OGI95016.1"/>
    <property type="molecule type" value="Genomic_DNA"/>
</dbReference>
<dbReference type="PANTHER" id="PTHR45453">
    <property type="entry name" value="PHOSPHATE REGULON SENSOR PROTEIN PHOR"/>
    <property type="match status" value="1"/>
</dbReference>
<accession>A0A1F6XLL4</accession>
<comment type="caution">
    <text evidence="8">The sequence shown here is derived from an EMBL/GenBank/DDBJ whole genome shotgun (WGS) entry which is preliminary data.</text>
</comment>
<dbReference type="GO" id="GO:0000155">
    <property type="term" value="F:phosphorelay sensor kinase activity"/>
    <property type="evidence" value="ECO:0007669"/>
    <property type="project" value="InterPro"/>
</dbReference>
<dbReference type="Pfam" id="PF13185">
    <property type="entry name" value="GAF_2"/>
    <property type="match status" value="1"/>
</dbReference>
<name>A0A1F6XLL4_9BACT</name>
<dbReference type="SUPFAM" id="SSF55781">
    <property type="entry name" value="GAF domain-like"/>
    <property type="match status" value="1"/>
</dbReference>
<evidence type="ECO:0000313" key="8">
    <source>
        <dbReference type="EMBL" id="OGI95016.1"/>
    </source>
</evidence>
<dbReference type="SMART" id="SM00388">
    <property type="entry name" value="HisKA"/>
    <property type="match status" value="1"/>
</dbReference>
<dbReference type="SUPFAM" id="SSF47384">
    <property type="entry name" value="Homodimeric domain of signal transducing histidine kinase"/>
    <property type="match status" value="1"/>
</dbReference>
<dbReference type="InterPro" id="IPR050351">
    <property type="entry name" value="BphY/WalK/GraS-like"/>
</dbReference>
<dbReference type="Pfam" id="PF00512">
    <property type="entry name" value="HisKA"/>
    <property type="match status" value="1"/>
</dbReference>
<keyword evidence="3" id="KW-0597">Phosphoprotein</keyword>
<keyword evidence="6" id="KW-0902">Two-component regulatory system</keyword>
<reference evidence="8 9" key="1">
    <citation type="journal article" date="2016" name="Nat. Commun.">
        <title>Thousands of microbial genomes shed light on interconnected biogeochemical processes in an aquifer system.</title>
        <authorList>
            <person name="Anantharaman K."/>
            <person name="Brown C.T."/>
            <person name="Hug L.A."/>
            <person name="Sharon I."/>
            <person name="Castelle C.J."/>
            <person name="Probst A.J."/>
            <person name="Thomas B.C."/>
            <person name="Singh A."/>
            <person name="Wilkins M.J."/>
            <person name="Karaoz U."/>
            <person name="Brodie E.L."/>
            <person name="Williams K.H."/>
            <person name="Hubbard S.S."/>
            <person name="Banfield J.F."/>
        </authorList>
    </citation>
    <scope>NUCLEOTIDE SEQUENCE [LARGE SCALE GENOMIC DNA]</scope>
</reference>
<dbReference type="InterPro" id="IPR036097">
    <property type="entry name" value="HisK_dim/P_sf"/>
</dbReference>
<comment type="catalytic activity">
    <reaction evidence="1">
        <text>ATP + protein L-histidine = ADP + protein N-phospho-L-histidine.</text>
        <dbReference type="EC" id="2.7.13.3"/>
    </reaction>
</comment>
<keyword evidence="5" id="KW-0418">Kinase</keyword>
<proteinExistence type="predicted"/>
<protein>
    <recommendedName>
        <fullName evidence="2">histidine kinase</fullName>
        <ecNumber evidence="2">2.7.13.3</ecNumber>
    </recommendedName>
</protein>
<evidence type="ECO:0000256" key="4">
    <source>
        <dbReference type="ARBA" id="ARBA00022679"/>
    </source>
</evidence>
<evidence type="ECO:0000313" key="9">
    <source>
        <dbReference type="Proteomes" id="UP000178104"/>
    </source>
</evidence>
<evidence type="ECO:0000259" key="7">
    <source>
        <dbReference type="PROSITE" id="PS50109"/>
    </source>
</evidence>
<gene>
    <name evidence="8" type="ORF">A2917_01385</name>
</gene>
<dbReference type="AlphaFoldDB" id="A0A1F6XLL4"/>
<dbReference type="InterPro" id="IPR029016">
    <property type="entry name" value="GAF-like_dom_sf"/>
</dbReference>
<dbReference type="InterPro" id="IPR003018">
    <property type="entry name" value="GAF"/>
</dbReference>
<dbReference type="SUPFAM" id="SSF55874">
    <property type="entry name" value="ATPase domain of HSP90 chaperone/DNA topoisomerase II/histidine kinase"/>
    <property type="match status" value="1"/>
</dbReference>
<dbReference type="GO" id="GO:0016036">
    <property type="term" value="P:cellular response to phosphate starvation"/>
    <property type="evidence" value="ECO:0007669"/>
    <property type="project" value="TreeGrafter"/>
</dbReference>
<dbReference type="InterPro" id="IPR003661">
    <property type="entry name" value="HisK_dim/P_dom"/>
</dbReference>